<organism evidence="1 2">
    <name type="scientific">Moraxella lacunata</name>
    <dbReference type="NCBI Taxonomy" id="477"/>
    <lineage>
        <taxon>Bacteria</taxon>
        <taxon>Pseudomonadati</taxon>
        <taxon>Pseudomonadota</taxon>
        <taxon>Gammaproteobacteria</taxon>
        <taxon>Moraxellales</taxon>
        <taxon>Moraxellaceae</taxon>
        <taxon>Moraxella</taxon>
    </lineage>
</organism>
<accession>A0A378QER7</accession>
<proteinExistence type="predicted"/>
<evidence type="ECO:0000313" key="1">
    <source>
        <dbReference type="EMBL" id="STY99022.1"/>
    </source>
</evidence>
<keyword evidence="2" id="KW-1185">Reference proteome</keyword>
<dbReference type="Proteomes" id="UP000254107">
    <property type="component" value="Unassembled WGS sequence"/>
</dbReference>
<sequence length="44" mass="5308">MSNYAWLCNYGSHYVTNTYGMVIQTAEFDGVEYFFLSEKKIWYH</sequence>
<reference evidence="1 2" key="1">
    <citation type="submission" date="2018-06" db="EMBL/GenBank/DDBJ databases">
        <authorList>
            <consortium name="Pathogen Informatics"/>
            <person name="Doyle S."/>
        </authorList>
    </citation>
    <scope>NUCLEOTIDE SEQUENCE [LARGE SCALE GENOMIC DNA]</scope>
    <source>
        <strain evidence="1 2">NCTC7911</strain>
    </source>
</reference>
<evidence type="ECO:0000313" key="2">
    <source>
        <dbReference type="Proteomes" id="UP000254107"/>
    </source>
</evidence>
<protein>
    <submittedName>
        <fullName evidence="1">Uncharacterized protein</fullName>
    </submittedName>
</protein>
<name>A0A378QER7_MORLA</name>
<gene>
    <name evidence="1" type="ORF">NCTC7911_00390</name>
</gene>
<dbReference type="AlphaFoldDB" id="A0A378QER7"/>
<dbReference type="EMBL" id="UGQC01000001">
    <property type="protein sequence ID" value="STY99022.1"/>
    <property type="molecule type" value="Genomic_DNA"/>
</dbReference>